<proteinExistence type="predicted"/>
<dbReference type="AlphaFoldDB" id="A0A0H5QXS7"/>
<evidence type="ECO:0000313" key="1">
    <source>
        <dbReference type="EMBL" id="CRZ00373.1"/>
    </source>
</evidence>
<dbReference type="EMBL" id="CVTF01000132">
    <property type="protein sequence ID" value="CRZ00373.1"/>
    <property type="molecule type" value="Genomic_DNA"/>
</dbReference>
<organism evidence="1 2">
    <name type="scientific">Neisseria meningitidis serogroup B</name>
    <dbReference type="NCBI Taxonomy" id="491"/>
    <lineage>
        <taxon>Bacteria</taxon>
        <taxon>Pseudomonadati</taxon>
        <taxon>Pseudomonadota</taxon>
        <taxon>Betaproteobacteria</taxon>
        <taxon>Neisseriales</taxon>
        <taxon>Neisseriaceae</taxon>
        <taxon>Neisseria</taxon>
    </lineage>
</organism>
<accession>A0A0H5QXS7</accession>
<reference evidence="1 2" key="1">
    <citation type="submission" date="2014-11" db="EMBL/GenBank/DDBJ databases">
        <authorList>
            <person name="Diene M.Seydina."/>
        </authorList>
    </citation>
    <scope>NUCLEOTIDE SEQUENCE [LARGE SCALE GENOMIC DNA]</scope>
    <source>
        <strain evidence="1 2">Neisseria meningitidis CHUV</strain>
    </source>
</reference>
<sequence length="112" mass="12896">MYFRYQSVADFKIQLFQHVGRQSDGRRVPPFLDTQHNLHLYCIYKVDTYYHKISVVQILVQNTPKAVRTVSDGFCTVFAPSGNILLSIFKMQKLSNCLMSDFGCLGIQNQVN</sequence>
<evidence type="ECO:0000313" key="2">
    <source>
        <dbReference type="Proteomes" id="UP000182715"/>
    </source>
</evidence>
<name>A0A0H5QXS7_NEIMI</name>
<dbReference type="Proteomes" id="UP000182715">
    <property type="component" value="Unassembled WGS sequence"/>
</dbReference>
<protein>
    <submittedName>
        <fullName evidence="1">Uncharacterized protein</fullName>
    </submittedName>
</protein>